<gene>
    <name evidence="2" type="ORF">AAF712_006599</name>
</gene>
<feature type="region of interest" description="Disordered" evidence="1">
    <location>
        <begin position="334"/>
        <end position="358"/>
    </location>
</feature>
<protein>
    <recommendedName>
        <fullName evidence="4">ASST-domain-containing protein</fullName>
    </recommendedName>
</protein>
<dbReference type="EMBL" id="JBBXMP010000036">
    <property type="protein sequence ID" value="KAL0066340.1"/>
    <property type="molecule type" value="Genomic_DNA"/>
</dbReference>
<dbReference type="InterPro" id="IPR039535">
    <property type="entry name" value="ASST-like"/>
</dbReference>
<sequence>MDLRPFGGPEEGWILDCVAQEANITTSKGIWTWKSSQHIDPSECYTEPGSSGVDQASAWDYFHINSLEKDNFGNYLVSARHCNAIYYLDGNDGHVIWRLGGRQSSFQMGENTHFSYQHDPRWITLTETSGTLSLFNNAGMYGVADEVSSRGMILKLDFVAMAATLEREYRPYLPVISESQGSMQVYENGNVLVGWGSMPFFSEYTPEGEMLWAAQFGVDTNSSGYRVLRSNWTGIPKDKPQVELVLAKSSMLSVYASWNGATEISKWELFGASDEQGTKAVSLYNRTKNGFETTISIPTNLEKYDDYTHFAMRAVDRNNQPLGISDFVKLQVPNTTTTTSDNSGGNQNNDNSGGNQNTAALSKPMTAYALGLALVSSFALPLWV</sequence>
<evidence type="ECO:0000313" key="3">
    <source>
        <dbReference type="Proteomes" id="UP001437256"/>
    </source>
</evidence>
<reference evidence="2 3" key="1">
    <citation type="submission" date="2024-05" db="EMBL/GenBank/DDBJ databases">
        <title>A draft genome resource for the thread blight pathogen Marasmius tenuissimus strain MS-2.</title>
        <authorList>
            <person name="Yulfo-Soto G.E."/>
            <person name="Baruah I.K."/>
            <person name="Amoako-Attah I."/>
            <person name="Bukari Y."/>
            <person name="Meinhardt L.W."/>
            <person name="Bailey B.A."/>
            <person name="Cohen S.P."/>
        </authorList>
    </citation>
    <scope>NUCLEOTIDE SEQUENCE [LARGE SCALE GENOMIC DNA]</scope>
    <source>
        <strain evidence="2 3">MS-2</strain>
    </source>
</reference>
<dbReference type="Pfam" id="PF14269">
    <property type="entry name" value="Arylsulfotran_2"/>
    <property type="match status" value="1"/>
</dbReference>
<evidence type="ECO:0000313" key="2">
    <source>
        <dbReference type="EMBL" id="KAL0066340.1"/>
    </source>
</evidence>
<dbReference type="InterPro" id="IPR053143">
    <property type="entry name" value="Arylsulfate_ST"/>
</dbReference>
<comment type="caution">
    <text evidence="2">The sequence shown here is derived from an EMBL/GenBank/DDBJ whole genome shotgun (WGS) entry which is preliminary data.</text>
</comment>
<dbReference type="Proteomes" id="UP001437256">
    <property type="component" value="Unassembled WGS sequence"/>
</dbReference>
<organism evidence="2 3">
    <name type="scientific">Marasmius tenuissimus</name>
    <dbReference type="NCBI Taxonomy" id="585030"/>
    <lineage>
        <taxon>Eukaryota</taxon>
        <taxon>Fungi</taxon>
        <taxon>Dikarya</taxon>
        <taxon>Basidiomycota</taxon>
        <taxon>Agaricomycotina</taxon>
        <taxon>Agaricomycetes</taxon>
        <taxon>Agaricomycetidae</taxon>
        <taxon>Agaricales</taxon>
        <taxon>Marasmiineae</taxon>
        <taxon>Marasmiaceae</taxon>
        <taxon>Marasmius</taxon>
    </lineage>
</organism>
<keyword evidence="3" id="KW-1185">Reference proteome</keyword>
<name>A0ABR2ZYD3_9AGAR</name>
<accession>A0ABR2ZYD3</accession>
<dbReference type="PANTHER" id="PTHR35340:SF5">
    <property type="entry name" value="ASST-DOMAIN-CONTAINING PROTEIN"/>
    <property type="match status" value="1"/>
</dbReference>
<evidence type="ECO:0008006" key="4">
    <source>
        <dbReference type="Google" id="ProtNLM"/>
    </source>
</evidence>
<evidence type="ECO:0000256" key="1">
    <source>
        <dbReference type="SAM" id="MobiDB-lite"/>
    </source>
</evidence>
<dbReference type="PANTHER" id="PTHR35340">
    <property type="entry name" value="PQQ ENZYME REPEAT PROTEIN-RELATED"/>
    <property type="match status" value="1"/>
</dbReference>
<proteinExistence type="predicted"/>